<sequence length="96" mass="10563">MERKGYLTSREEYQGSTHRKLYRATDIGREGLAVAKRILNPHNLGIGGRSGRLFQAVGVEHHLDGRGTERCDMSFSTSVICSVPQAQSGFKASARV</sequence>
<dbReference type="Proteomes" id="UP000319812">
    <property type="component" value="Unassembled WGS sequence"/>
</dbReference>
<name>A0A4Y4F3G5_9GAMM</name>
<dbReference type="EMBL" id="BJOC01000030">
    <property type="protein sequence ID" value="GED23245.1"/>
    <property type="molecule type" value="Genomic_DNA"/>
</dbReference>
<reference evidence="1 2" key="1">
    <citation type="submission" date="2019-06" db="EMBL/GenBank/DDBJ databases">
        <title>Whole genome shotgun sequence of Halomonas halmophila NBRC 15537.</title>
        <authorList>
            <person name="Hosoyama A."/>
            <person name="Uohara A."/>
            <person name="Ohji S."/>
            <person name="Ichikawa N."/>
        </authorList>
    </citation>
    <scope>NUCLEOTIDE SEQUENCE [LARGE SCALE GENOMIC DNA]</scope>
    <source>
        <strain evidence="1 2">NBRC 15537</strain>
    </source>
</reference>
<evidence type="ECO:0000313" key="1">
    <source>
        <dbReference type="EMBL" id="GED23245.1"/>
    </source>
</evidence>
<protein>
    <recommendedName>
        <fullName evidence="3">Transcription regulator PadR N-terminal domain-containing protein</fullName>
    </recommendedName>
</protein>
<evidence type="ECO:0000313" key="2">
    <source>
        <dbReference type="Proteomes" id="UP000319812"/>
    </source>
</evidence>
<evidence type="ECO:0008006" key="3">
    <source>
        <dbReference type="Google" id="ProtNLM"/>
    </source>
</evidence>
<accession>A0A4Y4F3G5</accession>
<organism evidence="1 2">
    <name type="scientific">Halomonas halmophila</name>
    <dbReference type="NCBI Taxonomy" id="252"/>
    <lineage>
        <taxon>Bacteria</taxon>
        <taxon>Pseudomonadati</taxon>
        <taxon>Pseudomonadota</taxon>
        <taxon>Gammaproteobacteria</taxon>
        <taxon>Oceanospirillales</taxon>
        <taxon>Halomonadaceae</taxon>
        <taxon>Halomonas</taxon>
    </lineage>
</organism>
<gene>
    <name evidence="1" type="ORF">HHA01_22220</name>
</gene>
<proteinExistence type="predicted"/>
<comment type="caution">
    <text evidence="1">The sequence shown here is derived from an EMBL/GenBank/DDBJ whole genome shotgun (WGS) entry which is preliminary data.</text>
</comment>
<keyword evidence="2" id="KW-1185">Reference proteome</keyword>
<dbReference type="AlphaFoldDB" id="A0A4Y4F3G5"/>